<organism evidence="2 3">
    <name type="scientific">Caulobacter flavus</name>
    <dbReference type="NCBI Taxonomy" id="1679497"/>
    <lineage>
        <taxon>Bacteria</taxon>
        <taxon>Pseudomonadati</taxon>
        <taxon>Pseudomonadota</taxon>
        <taxon>Alphaproteobacteria</taxon>
        <taxon>Caulobacterales</taxon>
        <taxon>Caulobacteraceae</taxon>
        <taxon>Caulobacter</taxon>
    </lineage>
</organism>
<reference evidence="2 3" key="1">
    <citation type="submission" date="2017-12" db="EMBL/GenBank/DDBJ databases">
        <title>The genome sequence of Caulobacter flavus CGMCC1 15093.</title>
        <authorList>
            <person name="Gao J."/>
            <person name="Mao X."/>
            <person name="Sun J."/>
        </authorList>
    </citation>
    <scope>NUCLEOTIDE SEQUENCE [LARGE SCALE GENOMIC DNA]</scope>
    <source>
        <strain evidence="2 3">CGMCC1 15093</strain>
    </source>
</reference>
<dbReference type="Proteomes" id="UP000281192">
    <property type="component" value="Chromosome"/>
</dbReference>
<evidence type="ECO:0000313" key="2">
    <source>
        <dbReference type="EMBL" id="PLR19077.1"/>
    </source>
</evidence>
<evidence type="ECO:0000313" key="1">
    <source>
        <dbReference type="EMBL" id="AYV45242.1"/>
    </source>
</evidence>
<keyword evidence="4" id="KW-1185">Reference proteome</keyword>
<dbReference type="Proteomes" id="UP000234483">
    <property type="component" value="Unassembled WGS sequence"/>
</dbReference>
<evidence type="ECO:0000313" key="4">
    <source>
        <dbReference type="Proteomes" id="UP000281192"/>
    </source>
</evidence>
<dbReference type="EMBL" id="CP026100">
    <property type="protein sequence ID" value="AYV45242.1"/>
    <property type="molecule type" value="Genomic_DNA"/>
</dbReference>
<evidence type="ECO:0000313" key="3">
    <source>
        <dbReference type="Proteomes" id="UP000234483"/>
    </source>
</evidence>
<accession>A0A2N5CZ32</accession>
<dbReference type="KEGG" id="cfh:C1707_02715"/>
<gene>
    <name evidence="1" type="ORF">C1707_02715</name>
    <name evidence="2" type="ORF">CFHF_03455</name>
</gene>
<dbReference type="EMBL" id="PJRQ01000008">
    <property type="protein sequence ID" value="PLR19077.1"/>
    <property type="molecule type" value="Genomic_DNA"/>
</dbReference>
<dbReference type="OrthoDB" id="8244266at2"/>
<protein>
    <submittedName>
        <fullName evidence="2">Uncharacterized protein</fullName>
    </submittedName>
</protein>
<proteinExistence type="predicted"/>
<sequence>MRYVPSDAEVRAATEVLYGYGRRHGWFPDGLPEAYTDMDPIGAQELEAIVDHILVVAHRAAGD</sequence>
<dbReference type="RefSeq" id="WP_101711635.1">
    <property type="nucleotide sequence ID" value="NZ_CP026100.1"/>
</dbReference>
<name>A0A2N5CZ32_9CAUL</name>
<dbReference type="AlphaFoldDB" id="A0A2N5CZ32"/>
<reference evidence="1 4" key="2">
    <citation type="submission" date="2018-01" db="EMBL/GenBank/DDBJ databases">
        <title>Complete genome sequence of Caulobacter flavus RHGG3.</title>
        <authorList>
            <person name="Yang E."/>
        </authorList>
    </citation>
    <scope>NUCLEOTIDE SEQUENCE [LARGE SCALE GENOMIC DNA]</scope>
    <source>
        <strain evidence="1 4">RHGG3</strain>
    </source>
</reference>